<dbReference type="AlphaFoldDB" id="A0A8J3M6Y4"/>
<feature type="compositionally biased region" description="Basic and acidic residues" evidence="1">
    <location>
        <begin position="62"/>
        <end position="73"/>
    </location>
</feature>
<dbReference type="EMBL" id="BNCJ01000001">
    <property type="protein sequence ID" value="GHF33188.1"/>
    <property type="molecule type" value="Genomic_DNA"/>
</dbReference>
<feature type="compositionally biased region" description="Basic and acidic residues" evidence="1">
    <location>
        <begin position="36"/>
        <end position="54"/>
    </location>
</feature>
<feature type="region of interest" description="Disordered" evidence="1">
    <location>
        <begin position="1"/>
        <end position="107"/>
    </location>
</feature>
<name>A0A8J3M6Y4_9RHOB</name>
<evidence type="ECO:0000256" key="1">
    <source>
        <dbReference type="SAM" id="MobiDB-lite"/>
    </source>
</evidence>
<gene>
    <name evidence="2" type="ORF">GCM10017056_00750</name>
</gene>
<sequence length="692" mass="75222">MTDQPSEDPMAWLDDPSLSLAPSARTPRKKPARPKPPSEDELRKALKDAPEAAKVKPKAKGKGHDDGTKRRTGDAPGSSGDDRGAKGKGRGSSGGGGDRPPAGRARGEIFENCPVTPLGVNGDLCFYLDVLGQLRSIKKHEAQMIQSLFGRDIPRLCHAFPQWRQTPSGGFERVPNRFDQTSASLVMFQAVSECGVFNPDNAVRGVGAWTDDEGALVYHMGDQVLVDGKAHKPGRVGSRIYPAAAPIPHPAPTAEAPDPVPELLRVLRTWNWTNPEIHPTVALGMICVQMLCGALDWRPVFWLLAPAASGKSEFQKLLKLIHGDDGLVQSNDATERGITSKLKHSSLPVSLDELEPGDERSTKERDIIKLARVAASGGEWFRGSADQSSVGGKVYSSFLFSSILIPGVMKSQDVQRLIRLEMKPLKEGAAKLALVPKDWRSRGAILKRLLIDRWHSWPARMAVWRHALEKAGVRGRDADNWGTVLAMADMASHDELPNEDDAAELAHKVSFLAAAGREETMNDSEALLLHLMGQILDPYRKGELHTIAQWVQAAAGLPGAPTNLVDEATATDRERCEKVNAKLAKFGLRVYGTKDKAQLFIANKKIPALNELFKGTEWHGGVWQQSTSRIPGAEPVPQPRTLAGIQTRGYLVPFASIPGLMSFPMDRDDRAPTTPQTSPGAADDGSSIDEWG</sequence>
<keyword evidence="3" id="KW-1185">Reference proteome</keyword>
<reference evidence="2" key="2">
    <citation type="submission" date="2020-09" db="EMBL/GenBank/DDBJ databases">
        <authorList>
            <person name="Sun Q."/>
            <person name="Kim S."/>
        </authorList>
    </citation>
    <scope>NUCLEOTIDE SEQUENCE</scope>
    <source>
        <strain evidence="2">KCTC 42650</strain>
    </source>
</reference>
<comment type="caution">
    <text evidence="2">The sequence shown here is derived from an EMBL/GenBank/DDBJ whole genome shotgun (WGS) entry which is preliminary data.</text>
</comment>
<protein>
    <submittedName>
        <fullName evidence="2">Uncharacterized protein</fullName>
    </submittedName>
</protein>
<dbReference type="RefSeq" id="WP_189678046.1">
    <property type="nucleotide sequence ID" value="NZ_BNCJ01000001.1"/>
</dbReference>
<evidence type="ECO:0000313" key="3">
    <source>
        <dbReference type="Proteomes" id="UP000626220"/>
    </source>
</evidence>
<proteinExistence type="predicted"/>
<organism evidence="2 3">
    <name type="scientific">Seohaeicola zhoushanensis</name>
    <dbReference type="NCBI Taxonomy" id="1569283"/>
    <lineage>
        <taxon>Bacteria</taxon>
        <taxon>Pseudomonadati</taxon>
        <taxon>Pseudomonadota</taxon>
        <taxon>Alphaproteobacteria</taxon>
        <taxon>Rhodobacterales</taxon>
        <taxon>Roseobacteraceae</taxon>
        <taxon>Seohaeicola</taxon>
    </lineage>
</organism>
<evidence type="ECO:0000313" key="2">
    <source>
        <dbReference type="EMBL" id="GHF33188.1"/>
    </source>
</evidence>
<dbReference type="Proteomes" id="UP000626220">
    <property type="component" value="Unassembled WGS sequence"/>
</dbReference>
<accession>A0A8J3M6Y4</accession>
<feature type="region of interest" description="Disordered" evidence="1">
    <location>
        <begin position="663"/>
        <end position="692"/>
    </location>
</feature>
<reference evidence="2" key="1">
    <citation type="journal article" date="2014" name="Int. J. Syst. Evol. Microbiol.">
        <title>Complete genome sequence of Corynebacterium casei LMG S-19264T (=DSM 44701T), isolated from a smear-ripened cheese.</title>
        <authorList>
            <consortium name="US DOE Joint Genome Institute (JGI-PGF)"/>
            <person name="Walter F."/>
            <person name="Albersmeier A."/>
            <person name="Kalinowski J."/>
            <person name="Ruckert C."/>
        </authorList>
    </citation>
    <scope>NUCLEOTIDE SEQUENCE</scope>
    <source>
        <strain evidence="2">KCTC 42650</strain>
    </source>
</reference>